<dbReference type="OrthoDB" id="291892at2"/>
<reference evidence="1 2" key="1">
    <citation type="submission" date="2020-01" db="EMBL/GenBank/DDBJ databases">
        <title>Paenibacillus soybeanensis sp. nov. isolated from the nodules of soybean (Glycine max(L.) Merr).</title>
        <authorList>
            <person name="Wang H."/>
        </authorList>
    </citation>
    <scope>NUCLEOTIDE SEQUENCE [LARGE SCALE GENOMIC DNA]</scope>
    <source>
        <strain evidence="1 2">DSM 23054</strain>
    </source>
</reference>
<accession>A0A7X4YP42</accession>
<evidence type="ECO:0000313" key="1">
    <source>
        <dbReference type="EMBL" id="NBC69878.1"/>
    </source>
</evidence>
<evidence type="ECO:0000313" key="2">
    <source>
        <dbReference type="Proteomes" id="UP000558113"/>
    </source>
</evidence>
<dbReference type="AlphaFoldDB" id="A0A7X4YP42"/>
<dbReference type="EMBL" id="JAAAMU010000005">
    <property type="protein sequence ID" value="NBC69878.1"/>
    <property type="molecule type" value="Genomic_DNA"/>
</dbReference>
<organism evidence="1 2">
    <name type="scientific">Paenibacillus sacheonensis</name>
    <dbReference type="NCBI Taxonomy" id="742054"/>
    <lineage>
        <taxon>Bacteria</taxon>
        <taxon>Bacillati</taxon>
        <taxon>Bacillota</taxon>
        <taxon>Bacilli</taxon>
        <taxon>Bacillales</taxon>
        <taxon>Paenibacillaceae</taxon>
        <taxon>Paenibacillus</taxon>
    </lineage>
</organism>
<keyword evidence="2" id="KW-1185">Reference proteome</keyword>
<protein>
    <submittedName>
        <fullName evidence="1">Uncharacterized protein</fullName>
    </submittedName>
</protein>
<gene>
    <name evidence="1" type="ORF">GT003_12840</name>
</gene>
<dbReference type="Proteomes" id="UP000558113">
    <property type="component" value="Unassembled WGS sequence"/>
</dbReference>
<comment type="caution">
    <text evidence="1">The sequence shown here is derived from an EMBL/GenBank/DDBJ whole genome shotgun (WGS) entry which is preliminary data.</text>
</comment>
<sequence length="120" mass="13603">MRGRFRKGLPFLALAAWVALIFVFSSQTYQKQTIQPTLNRSLTFQKAEEVLPKVEFNYNHTTYSSRVNPYSVIEFMFRKAAHLFVYAMLAIDGHVGWPPKNACSNAAFLAASGHADCRAR</sequence>
<proteinExistence type="predicted"/>
<dbReference type="NCBIfam" id="NF037970">
    <property type="entry name" value="vanZ_1"/>
    <property type="match status" value="1"/>
</dbReference>
<dbReference type="RefSeq" id="WP_161698134.1">
    <property type="nucleotide sequence ID" value="NZ_JAAAMU010000005.1"/>
</dbReference>
<name>A0A7X4YP42_9BACL</name>